<evidence type="ECO:0000256" key="2">
    <source>
        <dbReference type="ARBA" id="ARBA00015553"/>
    </source>
</evidence>
<keyword evidence="7" id="KW-0963">Cytoplasm</keyword>
<evidence type="ECO:0000256" key="3">
    <source>
        <dbReference type="ARBA" id="ARBA00022741"/>
    </source>
</evidence>
<dbReference type="CDD" id="cd00983">
    <property type="entry name" value="RecA"/>
    <property type="match status" value="1"/>
</dbReference>
<organism evidence="13 14">
    <name type="scientific">Nitrospira defluvii</name>
    <dbReference type="NCBI Taxonomy" id="330214"/>
    <lineage>
        <taxon>Bacteria</taxon>
        <taxon>Pseudomonadati</taxon>
        <taxon>Nitrospirota</taxon>
        <taxon>Nitrospiria</taxon>
        <taxon>Nitrospirales</taxon>
        <taxon>Nitrospiraceae</taxon>
        <taxon>Nitrospira</taxon>
    </lineage>
</organism>
<dbReference type="InterPro" id="IPR020588">
    <property type="entry name" value="RecA_ATP-bd"/>
</dbReference>
<dbReference type="Gene3D" id="3.40.50.300">
    <property type="entry name" value="P-loop containing nucleotide triphosphate hydrolases"/>
    <property type="match status" value="1"/>
</dbReference>
<evidence type="ECO:0000256" key="7">
    <source>
        <dbReference type="HAMAP-Rule" id="MF_00268"/>
    </source>
</evidence>
<dbReference type="HAMAP" id="MF_00268">
    <property type="entry name" value="RecA"/>
    <property type="match status" value="1"/>
</dbReference>
<evidence type="ECO:0000256" key="8">
    <source>
        <dbReference type="RuleBase" id="RU000526"/>
    </source>
</evidence>
<dbReference type="InterPro" id="IPR027417">
    <property type="entry name" value="P-loop_NTPase"/>
</dbReference>
<evidence type="ECO:0000256" key="1">
    <source>
        <dbReference type="ARBA" id="ARBA00009391"/>
    </source>
</evidence>
<keyword evidence="7 9" id="KW-0227">DNA damage</keyword>
<dbReference type="InterPro" id="IPR049261">
    <property type="entry name" value="RecA-like_C"/>
</dbReference>
<dbReference type="PROSITE" id="PS50163">
    <property type="entry name" value="RECA_3"/>
    <property type="match status" value="1"/>
</dbReference>
<dbReference type="InterPro" id="IPR003593">
    <property type="entry name" value="AAA+_ATPase"/>
</dbReference>
<reference evidence="13 14" key="1">
    <citation type="submission" date="2021-02" db="EMBL/GenBank/DDBJ databases">
        <authorList>
            <person name="Han P."/>
        </authorList>
    </citation>
    <scope>NUCLEOTIDE SEQUENCE [LARGE SCALE GENOMIC DNA]</scope>
    <source>
        <strain evidence="13">Candidatus Nitrospira sp. ZN2</strain>
    </source>
</reference>
<dbReference type="SUPFAM" id="SSF52540">
    <property type="entry name" value="P-loop containing nucleoside triphosphate hydrolases"/>
    <property type="match status" value="1"/>
</dbReference>
<dbReference type="Proteomes" id="UP000675880">
    <property type="component" value="Unassembled WGS sequence"/>
</dbReference>
<evidence type="ECO:0000256" key="5">
    <source>
        <dbReference type="ARBA" id="ARBA00023125"/>
    </source>
</evidence>
<dbReference type="InterPro" id="IPR020587">
    <property type="entry name" value="RecA_monomer-monomer_interface"/>
</dbReference>
<feature type="region of interest" description="Disordered" evidence="10">
    <location>
        <begin position="332"/>
        <end position="370"/>
    </location>
</feature>
<feature type="compositionally biased region" description="Basic and acidic residues" evidence="10">
    <location>
        <begin position="335"/>
        <end position="363"/>
    </location>
</feature>
<feature type="domain" description="RecA family profile 2" evidence="12">
    <location>
        <begin position="202"/>
        <end position="275"/>
    </location>
</feature>
<dbReference type="SMART" id="SM00382">
    <property type="entry name" value="AAA"/>
    <property type="match status" value="1"/>
</dbReference>
<comment type="caution">
    <text evidence="13">The sequence shown here is derived from an EMBL/GenBank/DDBJ whole genome shotgun (WGS) entry which is preliminary data.</text>
</comment>
<dbReference type="InterPro" id="IPR020584">
    <property type="entry name" value="DNA_recomb/repair_RecA_CS"/>
</dbReference>
<feature type="domain" description="RecA family profile 1" evidence="11">
    <location>
        <begin position="38"/>
        <end position="197"/>
    </location>
</feature>
<dbReference type="PANTHER" id="PTHR45900">
    <property type="entry name" value="RECA"/>
    <property type="match status" value="1"/>
</dbReference>
<dbReference type="NCBIfam" id="TIGR02012">
    <property type="entry name" value="tigrfam_recA"/>
    <property type="match status" value="1"/>
</dbReference>
<dbReference type="PANTHER" id="PTHR45900:SF1">
    <property type="entry name" value="MITOCHONDRIAL DNA REPAIR PROTEIN RECA HOMOLOG-RELATED"/>
    <property type="match status" value="1"/>
</dbReference>
<sequence length="370" mass="39969">MTEKDEKKRALDLALAQIEKQYGKGAVMKLGTEDRPADVPAISSGSLGLDIALGVGGFPRGRVIEIFGPESSGKTTLTLHAIAEAQKAGGVAAFIDAEHALDLTYAKKLGVQTDDLLVSQPDTGEQALEIAETLVRSGAIDVIVVDSVAALVPRAEIEGEMGDAHMGLQARLMSQALRKLTAAIAKSQTTLIFINQIRMKIGVMFGNPETTTGGNALKFYSSVRLDIRRIESIKDGQDVTGSRVRVKVVKNKMAPPFRQAEFDIMFAEGISKSGEIVDMGVEKRVVEKAGAWYSYKGERLGQGREAVRDFLKTNPAIAKEIEGKVRELAGLPARGADKKVEAKEAKDEKPERKVESRQDEKRGHSARATT</sequence>
<gene>
    <name evidence="7 13" type="primary">recA</name>
    <name evidence="13" type="ORF">NSPZN2_100300</name>
</gene>
<accession>A0ABM8R2R6</accession>
<dbReference type="InterPro" id="IPR013765">
    <property type="entry name" value="DNA_recomb/repair_RecA"/>
</dbReference>
<protein>
    <recommendedName>
        <fullName evidence="2 7">Protein RecA</fullName>
    </recommendedName>
    <alternativeName>
        <fullName evidence="7 8">Recombinase A</fullName>
    </alternativeName>
</protein>
<evidence type="ECO:0000313" key="13">
    <source>
        <dbReference type="EMBL" id="CAE6729804.1"/>
    </source>
</evidence>
<dbReference type="Pfam" id="PF00154">
    <property type="entry name" value="RecA_N"/>
    <property type="match status" value="1"/>
</dbReference>
<keyword evidence="3 7" id="KW-0547">Nucleotide-binding</keyword>
<proteinExistence type="inferred from homology"/>
<dbReference type="Pfam" id="PF21096">
    <property type="entry name" value="RecA_C"/>
    <property type="match status" value="1"/>
</dbReference>
<comment type="subcellular location">
    <subcellularLocation>
        <location evidence="7">Cytoplasm</location>
    </subcellularLocation>
</comment>
<evidence type="ECO:0000256" key="10">
    <source>
        <dbReference type="SAM" id="MobiDB-lite"/>
    </source>
</evidence>
<comment type="similarity">
    <text evidence="1 7 9">Belongs to the RecA family.</text>
</comment>
<evidence type="ECO:0000259" key="12">
    <source>
        <dbReference type="PROSITE" id="PS50163"/>
    </source>
</evidence>
<evidence type="ECO:0000256" key="6">
    <source>
        <dbReference type="ARBA" id="ARBA00023172"/>
    </source>
</evidence>
<dbReference type="EMBL" id="CAJNBJ010000002">
    <property type="protein sequence ID" value="CAE6729804.1"/>
    <property type="molecule type" value="Genomic_DNA"/>
</dbReference>
<keyword evidence="7 8" id="KW-0234">DNA repair</keyword>
<keyword evidence="7 8" id="KW-0742">SOS response</keyword>
<dbReference type="SUPFAM" id="SSF54752">
    <property type="entry name" value="RecA protein, C-terminal domain"/>
    <property type="match status" value="1"/>
</dbReference>
<evidence type="ECO:0000259" key="11">
    <source>
        <dbReference type="PROSITE" id="PS50162"/>
    </source>
</evidence>
<keyword evidence="4 7" id="KW-0067">ATP-binding</keyword>
<dbReference type="InterPro" id="IPR049428">
    <property type="entry name" value="RecA-like_N"/>
</dbReference>
<name>A0ABM8R2R6_9BACT</name>
<dbReference type="PROSITE" id="PS50162">
    <property type="entry name" value="RECA_2"/>
    <property type="match status" value="1"/>
</dbReference>
<evidence type="ECO:0000256" key="4">
    <source>
        <dbReference type="ARBA" id="ARBA00022840"/>
    </source>
</evidence>
<keyword evidence="5 7" id="KW-0238">DNA-binding</keyword>
<dbReference type="InterPro" id="IPR023400">
    <property type="entry name" value="RecA_C_sf"/>
</dbReference>
<keyword evidence="6 7" id="KW-0233">DNA recombination</keyword>
<evidence type="ECO:0000313" key="14">
    <source>
        <dbReference type="Proteomes" id="UP000675880"/>
    </source>
</evidence>
<dbReference type="PRINTS" id="PR00142">
    <property type="entry name" value="RECA"/>
</dbReference>
<evidence type="ECO:0000256" key="9">
    <source>
        <dbReference type="RuleBase" id="RU004527"/>
    </source>
</evidence>
<feature type="binding site" evidence="7">
    <location>
        <begin position="68"/>
        <end position="75"/>
    </location>
    <ligand>
        <name>ATP</name>
        <dbReference type="ChEBI" id="CHEBI:30616"/>
    </ligand>
</feature>
<comment type="function">
    <text evidence="7">Can catalyze the hydrolysis of ATP in the presence of single-stranded DNA, the ATP-dependent uptake of single-stranded DNA by duplex DNA, and the ATP-dependent hybridization of homologous single-stranded DNAs. It interacts with LexA causing its activation and leading to its autocatalytic cleavage.</text>
</comment>
<keyword evidence="14" id="KW-1185">Reference proteome</keyword>
<dbReference type="PROSITE" id="PS00321">
    <property type="entry name" value="RECA_1"/>
    <property type="match status" value="1"/>
</dbReference>
<dbReference type="RefSeq" id="WP_213041652.1">
    <property type="nucleotide sequence ID" value="NZ_CAJNBJ010000002.1"/>
</dbReference>